<dbReference type="SUPFAM" id="SSF47226">
    <property type="entry name" value="Histidine-containing phosphotransfer domain, HPT domain"/>
    <property type="match status" value="1"/>
</dbReference>
<dbReference type="OrthoDB" id="1441381at2"/>
<evidence type="ECO:0000256" key="1">
    <source>
        <dbReference type="PROSITE-ProRule" id="PRU00110"/>
    </source>
</evidence>
<dbReference type="PROSITE" id="PS50894">
    <property type="entry name" value="HPT"/>
    <property type="match status" value="1"/>
</dbReference>
<sequence>MEEKPNINYINELAGDDIAFKKQLIAVIKNEFPTEIKTYFENLEKEDYKKLASDVHKIKHKISILGLEKSYNFAVDHEDNLKEGNPSLKDGFNTILQNITEFLNKL</sequence>
<dbReference type="GO" id="GO:0004672">
    <property type="term" value="F:protein kinase activity"/>
    <property type="evidence" value="ECO:0007669"/>
    <property type="project" value="UniProtKB-ARBA"/>
</dbReference>
<dbReference type="AlphaFoldDB" id="A0A1B9XZ90"/>
<keyword evidence="3" id="KW-0808">Transferase</keyword>
<dbReference type="STRING" id="447689.BA195_08060"/>
<comment type="caution">
    <text evidence="3">The sequence shown here is derived from an EMBL/GenBank/DDBJ whole genome shotgun (WGS) entry which is preliminary data.</text>
</comment>
<dbReference type="GO" id="GO:0000160">
    <property type="term" value="P:phosphorelay signal transduction system"/>
    <property type="evidence" value="ECO:0007669"/>
    <property type="project" value="InterPro"/>
</dbReference>
<dbReference type="Gene3D" id="1.20.120.160">
    <property type="entry name" value="HPT domain"/>
    <property type="match status" value="1"/>
</dbReference>
<keyword evidence="1" id="KW-0597">Phosphoprotein</keyword>
<evidence type="ECO:0000313" key="4">
    <source>
        <dbReference type="Proteomes" id="UP000093186"/>
    </source>
</evidence>
<accession>A0A1B9XZ90</accession>
<dbReference type="Proteomes" id="UP000093186">
    <property type="component" value="Unassembled WGS sequence"/>
</dbReference>
<protein>
    <submittedName>
        <fullName evidence="3">Histidine kinase</fullName>
    </submittedName>
</protein>
<dbReference type="InterPro" id="IPR008207">
    <property type="entry name" value="Sig_transdc_His_kin_Hpt_dom"/>
</dbReference>
<evidence type="ECO:0000313" key="3">
    <source>
        <dbReference type="EMBL" id="OCK42852.1"/>
    </source>
</evidence>
<feature type="domain" description="HPt" evidence="2">
    <location>
        <begin position="17"/>
        <end position="106"/>
    </location>
</feature>
<reference evidence="3 4" key="1">
    <citation type="submission" date="2016-06" db="EMBL/GenBank/DDBJ databases">
        <title>Draft Genome Sequence of Tenacibaculum soleae UCD-KL19.</title>
        <authorList>
            <person name="Eisen J.A."/>
            <person name="Coil D.A."/>
            <person name="Lujan K.M."/>
        </authorList>
    </citation>
    <scope>NUCLEOTIDE SEQUENCE [LARGE SCALE GENOMIC DNA]</scope>
    <source>
        <strain evidence="3 4">UCD-KL19</strain>
    </source>
</reference>
<keyword evidence="4" id="KW-1185">Reference proteome</keyword>
<name>A0A1B9XZ90_9FLAO</name>
<proteinExistence type="predicted"/>
<organism evidence="3 4">
    <name type="scientific">Tenacibaculum soleae</name>
    <dbReference type="NCBI Taxonomy" id="447689"/>
    <lineage>
        <taxon>Bacteria</taxon>
        <taxon>Pseudomonadati</taxon>
        <taxon>Bacteroidota</taxon>
        <taxon>Flavobacteriia</taxon>
        <taxon>Flavobacteriales</taxon>
        <taxon>Flavobacteriaceae</taxon>
        <taxon>Tenacibaculum</taxon>
    </lineage>
</organism>
<dbReference type="EMBL" id="MAKX01000002">
    <property type="protein sequence ID" value="OCK42852.1"/>
    <property type="molecule type" value="Genomic_DNA"/>
</dbReference>
<feature type="modified residue" description="Phosphohistidine" evidence="1">
    <location>
        <position position="56"/>
    </location>
</feature>
<keyword evidence="3" id="KW-0418">Kinase</keyword>
<evidence type="ECO:0000259" key="2">
    <source>
        <dbReference type="PROSITE" id="PS50894"/>
    </source>
</evidence>
<gene>
    <name evidence="3" type="ORF">BA195_08060</name>
</gene>
<dbReference type="RefSeq" id="WP_068704297.1">
    <property type="nucleotide sequence ID" value="NZ_JAUOSG010000002.1"/>
</dbReference>
<dbReference type="InterPro" id="IPR036641">
    <property type="entry name" value="HPT_dom_sf"/>
</dbReference>